<keyword evidence="3 10" id="KW-0963">Cytoplasm</keyword>
<comment type="similarity">
    <text evidence="2 10">Belongs to the 'phage' integrase family. XerC subfamily.</text>
</comment>
<evidence type="ECO:0000256" key="11">
    <source>
        <dbReference type="NCBIfam" id="TIGR02224"/>
    </source>
</evidence>
<gene>
    <name evidence="10 14" type="primary">xerC</name>
    <name evidence="14" type="ORF">K8V30_03400</name>
</gene>
<dbReference type="Proteomes" id="UP000700212">
    <property type="component" value="Unassembled WGS sequence"/>
</dbReference>
<dbReference type="InterPro" id="IPR044068">
    <property type="entry name" value="CB"/>
</dbReference>
<dbReference type="InterPro" id="IPR011931">
    <property type="entry name" value="Recomb_XerC"/>
</dbReference>
<dbReference type="Gene3D" id="1.10.150.130">
    <property type="match status" value="1"/>
</dbReference>
<dbReference type="Pfam" id="PF02899">
    <property type="entry name" value="Phage_int_SAM_1"/>
    <property type="match status" value="1"/>
</dbReference>
<evidence type="ECO:0000256" key="6">
    <source>
        <dbReference type="ARBA" id="ARBA00022908"/>
    </source>
</evidence>
<feature type="active site" evidence="10">
    <location>
        <position position="271"/>
    </location>
</feature>
<evidence type="ECO:0000256" key="9">
    <source>
        <dbReference type="ARBA" id="ARBA00023306"/>
    </source>
</evidence>
<reference evidence="14" key="1">
    <citation type="journal article" date="2021" name="PeerJ">
        <title>Extensive microbial diversity within the chicken gut microbiome revealed by metagenomics and culture.</title>
        <authorList>
            <person name="Gilroy R."/>
            <person name="Ravi A."/>
            <person name="Getino M."/>
            <person name="Pursley I."/>
            <person name="Horton D.L."/>
            <person name="Alikhan N.F."/>
            <person name="Baker D."/>
            <person name="Gharbi K."/>
            <person name="Hall N."/>
            <person name="Watson M."/>
            <person name="Adriaenssens E.M."/>
            <person name="Foster-Nyarko E."/>
            <person name="Jarju S."/>
            <person name="Secka A."/>
            <person name="Antonio M."/>
            <person name="Oren A."/>
            <person name="Chaudhuri R.R."/>
            <person name="La Ragione R."/>
            <person name="Hildebrand F."/>
            <person name="Pallen M.J."/>
        </authorList>
    </citation>
    <scope>NUCLEOTIDE SEQUENCE</scope>
    <source>
        <strain evidence="14">CHK160-4876</strain>
    </source>
</reference>
<keyword evidence="4 10" id="KW-0132">Cell division</keyword>
<dbReference type="PANTHER" id="PTHR30349">
    <property type="entry name" value="PHAGE INTEGRASE-RELATED"/>
    <property type="match status" value="1"/>
</dbReference>
<dbReference type="GO" id="GO:0009037">
    <property type="term" value="F:tyrosine-based site-specific recombinase activity"/>
    <property type="evidence" value="ECO:0007669"/>
    <property type="project" value="UniProtKB-UniRule"/>
</dbReference>
<dbReference type="NCBIfam" id="TIGR02224">
    <property type="entry name" value="recomb_XerC"/>
    <property type="match status" value="1"/>
</dbReference>
<dbReference type="InterPro" id="IPR010998">
    <property type="entry name" value="Integrase_recombinase_N"/>
</dbReference>
<organism evidence="14 15">
    <name type="scientific">Metalysinibacillus jejuensis</name>
    <dbReference type="NCBI Taxonomy" id="914327"/>
    <lineage>
        <taxon>Bacteria</taxon>
        <taxon>Bacillati</taxon>
        <taxon>Bacillota</taxon>
        <taxon>Bacilli</taxon>
        <taxon>Bacillales</taxon>
        <taxon>Caryophanaceae</taxon>
        <taxon>Metalysinibacillus</taxon>
    </lineage>
</organism>
<evidence type="ECO:0000256" key="8">
    <source>
        <dbReference type="ARBA" id="ARBA00023172"/>
    </source>
</evidence>
<dbReference type="Gene3D" id="1.10.443.10">
    <property type="entry name" value="Intergrase catalytic core"/>
    <property type="match status" value="1"/>
</dbReference>
<dbReference type="InterPro" id="IPR004107">
    <property type="entry name" value="Integrase_SAM-like_N"/>
</dbReference>
<dbReference type="EMBL" id="DYTV01000042">
    <property type="protein sequence ID" value="HJH10736.1"/>
    <property type="molecule type" value="Genomic_DNA"/>
</dbReference>
<dbReference type="NCBIfam" id="NF001399">
    <property type="entry name" value="PRK00283.1"/>
    <property type="match status" value="1"/>
</dbReference>
<dbReference type="GO" id="GO:0005737">
    <property type="term" value="C:cytoplasm"/>
    <property type="evidence" value="ECO:0007669"/>
    <property type="project" value="UniProtKB-SubCell"/>
</dbReference>
<dbReference type="InterPro" id="IPR002104">
    <property type="entry name" value="Integrase_catalytic"/>
</dbReference>
<accession>A0A921NA59</accession>
<dbReference type="InterPro" id="IPR011010">
    <property type="entry name" value="DNA_brk_join_enz"/>
</dbReference>
<protein>
    <recommendedName>
        <fullName evidence="10 11">Tyrosine recombinase XerC</fullName>
    </recommendedName>
</protein>
<reference evidence="14" key="2">
    <citation type="submission" date="2021-09" db="EMBL/GenBank/DDBJ databases">
        <authorList>
            <person name="Gilroy R."/>
        </authorList>
    </citation>
    <scope>NUCLEOTIDE SEQUENCE</scope>
    <source>
        <strain evidence="14">CHK160-4876</strain>
    </source>
</reference>
<feature type="domain" description="Core-binding (CB)" evidence="13">
    <location>
        <begin position="3"/>
        <end position="89"/>
    </location>
</feature>
<keyword evidence="7 10" id="KW-0238">DNA-binding</keyword>
<dbReference type="SUPFAM" id="SSF56349">
    <property type="entry name" value="DNA breaking-rejoining enzymes"/>
    <property type="match status" value="1"/>
</dbReference>
<name>A0A921NA59_9BACL</name>
<dbReference type="GO" id="GO:0007059">
    <property type="term" value="P:chromosome segregation"/>
    <property type="evidence" value="ECO:0007669"/>
    <property type="project" value="UniProtKB-UniRule"/>
</dbReference>
<keyword evidence="9 10" id="KW-0131">Cell cycle</keyword>
<dbReference type="InterPro" id="IPR023009">
    <property type="entry name" value="Tyrosine_recombinase_XerC/XerD"/>
</dbReference>
<sequence>MNISTNEAMAQFVLYITVEKNFSPHTISEYQADLQDFFSFLQAEAIMSWSQVTYPVARLYITQLYDKKLARTTVSRRISAIRSFFRFLNKTYDVDDSAFHLLYHPKKEQRLPQFFYEQELAKLFEVAHGKDKKSQRDLALLELLYATGIRVSELTALTLEDIDFTYSIIRVTGKGRKQRIVPFGVYAKEALAYYIANGRERLMKSTNHPYVFVNMRGGALTARGVRYVLTALMEQAALHSKIHPHMLRHTFATHLINNGADLRTVQELLGHSSLSSTQIYTHVTTEHLRKTYMNAHPRA</sequence>
<evidence type="ECO:0000256" key="5">
    <source>
        <dbReference type="ARBA" id="ARBA00022829"/>
    </source>
</evidence>
<feature type="active site" description="O-(3'-phospho-DNA)-tyrosine intermediate" evidence="10">
    <location>
        <position position="280"/>
    </location>
</feature>
<evidence type="ECO:0000256" key="2">
    <source>
        <dbReference type="ARBA" id="ARBA00006657"/>
    </source>
</evidence>
<evidence type="ECO:0000313" key="15">
    <source>
        <dbReference type="Proteomes" id="UP000700212"/>
    </source>
</evidence>
<dbReference type="InterPro" id="IPR050090">
    <property type="entry name" value="Tyrosine_recombinase_XerCD"/>
</dbReference>
<evidence type="ECO:0000256" key="4">
    <source>
        <dbReference type="ARBA" id="ARBA00022618"/>
    </source>
</evidence>
<evidence type="ECO:0000256" key="1">
    <source>
        <dbReference type="ARBA" id="ARBA00004496"/>
    </source>
</evidence>
<keyword evidence="8 10" id="KW-0233">DNA recombination</keyword>
<comment type="function">
    <text evidence="10">Site-specific tyrosine recombinase, which acts by catalyzing the cutting and rejoining of the recombining DNA molecules. The XerC-XerD complex is essential to convert dimers of the bacterial chromosome into monomers to permit their segregation at cell division. It also contributes to the segregational stability of plasmids.</text>
</comment>
<evidence type="ECO:0000259" key="13">
    <source>
        <dbReference type="PROSITE" id="PS51900"/>
    </source>
</evidence>
<dbReference type="NCBIfam" id="NF040815">
    <property type="entry name" value="recomb_XerA_Arch"/>
    <property type="match status" value="1"/>
</dbReference>
<feature type="active site" evidence="10">
    <location>
        <position position="174"/>
    </location>
</feature>
<evidence type="ECO:0000256" key="10">
    <source>
        <dbReference type="HAMAP-Rule" id="MF_01808"/>
    </source>
</evidence>
<comment type="subunit">
    <text evidence="10">Forms a cyclic heterotetrameric complex composed of two molecules of XerC and two molecules of XerD.</text>
</comment>
<feature type="active site" evidence="10">
    <location>
        <position position="248"/>
    </location>
</feature>
<evidence type="ECO:0000259" key="12">
    <source>
        <dbReference type="PROSITE" id="PS51898"/>
    </source>
</evidence>
<evidence type="ECO:0000256" key="3">
    <source>
        <dbReference type="ARBA" id="ARBA00022490"/>
    </source>
</evidence>
<dbReference type="HAMAP" id="MF_01808">
    <property type="entry name" value="Recomb_XerC_XerD"/>
    <property type="match status" value="1"/>
</dbReference>
<feature type="active site" evidence="10">
    <location>
        <position position="150"/>
    </location>
</feature>
<dbReference type="PROSITE" id="PS51900">
    <property type="entry name" value="CB"/>
    <property type="match status" value="1"/>
</dbReference>
<dbReference type="GO" id="GO:0051301">
    <property type="term" value="P:cell division"/>
    <property type="evidence" value="ECO:0007669"/>
    <property type="project" value="UniProtKB-UniRule"/>
</dbReference>
<feature type="domain" description="Tyr recombinase" evidence="12">
    <location>
        <begin position="110"/>
        <end position="293"/>
    </location>
</feature>
<dbReference type="AlphaFoldDB" id="A0A921NA59"/>
<feature type="active site" evidence="10">
    <location>
        <position position="245"/>
    </location>
</feature>
<dbReference type="GO" id="GO:0006313">
    <property type="term" value="P:DNA transposition"/>
    <property type="evidence" value="ECO:0007669"/>
    <property type="project" value="UniProtKB-UniRule"/>
</dbReference>
<dbReference type="PROSITE" id="PS51898">
    <property type="entry name" value="TYR_RECOMBINASE"/>
    <property type="match status" value="1"/>
</dbReference>
<dbReference type="CDD" id="cd00798">
    <property type="entry name" value="INT_XerDC_C"/>
    <property type="match status" value="1"/>
</dbReference>
<dbReference type="GO" id="GO:0003677">
    <property type="term" value="F:DNA binding"/>
    <property type="evidence" value="ECO:0007669"/>
    <property type="project" value="UniProtKB-UniRule"/>
</dbReference>
<evidence type="ECO:0000256" key="7">
    <source>
        <dbReference type="ARBA" id="ARBA00023125"/>
    </source>
</evidence>
<dbReference type="PANTHER" id="PTHR30349:SF77">
    <property type="entry name" value="TYROSINE RECOMBINASE XERC"/>
    <property type="match status" value="1"/>
</dbReference>
<dbReference type="InterPro" id="IPR013762">
    <property type="entry name" value="Integrase-like_cat_sf"/>
</dbReference>
<dbReference type="Pfam" id="PF00589">
    <property type="entry name" value="Phage_integrase"/>
    <property type="match status" value="1"/>
</dbReference>
<keyword evidence="6 10" id="KW-0229">DNA integration</keyword>
<comment type="subcellular location">
    <subcellularLocation>
        <location evidence="1 10">Cytoplasm</location>
    </subcellularLocation>
</comment>
<keyword evidence="5 10" id="KW-0159">Chromosome partition</keyword>
<proteinExistence type="inferred from homology"/>
<comment type="caution">
    <text evidence="14">The sequence shown here is derived from an EMBL/GenBank/DDBJ whole genome shotgun (WGS) entry which is preliminary data.</text>
</comment>
<evidence type="ECO:0000313" key="14">
    <source>
        <dbReference type="EMBL" id="HJH10736.1"/>
    </source>
</evidence>